<proteinExistence type="predicted"/>
<dbReference type="RefSeq" id="WP_135151003.1">
    <property type="nucleotide sequence ID" value="NZ_SOMN01000003.1"/>
</dbReference>
<evidence type="ECO:0000313" key="5">
    <source>
        <dbReference type="Proteomes" id="UP000297900"/>
    </source>
</evidence>
<accession>A0A4Y8M3S4</accession>
<evidence type="ECO:0000313" key="4">
    <source>
        <dbReference type="EMBL" id="TFE30091.1"/>
    </source>
</evidence>
<feature type="region of interest" description="Disordered" evidence="1">
    <location>
        <begin position="26"/>
        <end position="66"/>
    </location>
</feature>
<dbReference type="OrthoDB" id="2666619at2"/>
<keyword evidence="3" id="KW-0732">Signal</keyword>
<feature type="compositionally biased region" description="Low complexity" evidence="1">
    <location>
        <begin position="51"/>
        <end position="66"/>
    </location>
</feature>
<feature type="chain" id="PRO_5021485153" description="Preprotein translocase subunit Tim44" evidence="3">
    <location>
        <begin position="23"/>
        <end position="142"/>
    </location>
</feature>
<gene>
    <name evidence="4" type="ORF">E2980_04880</name>
</gene>
<keyword evidence="2" id="KW-0812">Transmembrane</keyword>
<dbReference type="AlphaFoldDB" id="A0A4Y8M3S4"/>
<feature type="signal peptide" evidence="3">
    <location>
        <begin position="1"/>
        <end position="22"/>
    </location>
</feature>
<feature type="transmembrane region" description="Helical" evidence="2">
    <location>
        <begin position="100"/>
        <end position="125"/>
    </location>
</feature>
<dbReference type="EMBL" id="SOMN01000003">
    <property type="protein sequence ID" value="TFE30091.1"/>
    <property type="molecule type" value="Genomic_DNA"/>
</dbReference>
<keyword evidence="2" id="KW-1133">Transmembrane helix</keyword>
<dbReference type="Proteomes" id="UP000297900">
    <property type="component" value="Unassembled WGS sequence"/>
</dbReference>
<evidence type="ECO:0008006" key="6">
    <source>
        <dbReference type="Google" id="ProtNLM"/>
    </source>
</evidence>
<keyword evidence="5" id="KW-1185">Reference proteome</keyword>
<organism evidence="4 5">
    <name type="scientific">Cohnella luojiensis</name>
    <dbReference type="NCBI Taxonomy" id="652876"/>
    <lineage>
        <taxon>Bacteria</taxon>
        <taxon>Bacillati</taxon>
        <taxon>Bacillota</taxon>
        <taxon>Bacilli</taxon>
        <taxon>Bacillales</taxon>
        <taxon>Paenibacillaceae</taxon>
        <taxon>Cohnella</taxon>
    </lineage>
</organism>
<evidence type="ECO:0000256" key="2">
    <source>
        <dbReference type="SAM" id="Phobius"/>
    </source>
</evidence>
<name>A0A4Y8M3S4_9BACL</name>
<reference evidence="4 5" key="1">
    <citation type="submission" date="2019-03" db="EMBL/GenBank/DDBJ databases">
        <title>Cohnella endophytica sp. nov., a novel endophytic bacterium isolated from bark of Sonneratia apetala.</title>
        <authorList>
            <person name="Tuo L."/>
        </authorList>
    </citation>
    <scope>NUCLEOTIDE SEQUENCE [LARGE SCALE GENOMIC DNA]</scope>
    <source>
        <strain evidence="4 5">CCTCC AB 208254</strain>
    </source>
</reference>
<evidence type="ECO:0000256" key="3">
    <source>
        <dbReference type="SAM" id="SignalP"/>
    </source>
</evidence>
<sequence length="142" mass="15227">MWKKALLLLSLFAFTVVVTVPADSADARPRSFSSGKKSFNKTPAQSDNGVSNSSTANKSSASSAGTSTNRGFFSGGSFMKGMMIGGLAGLMFGGMFGSGFFGNMMGFLLNAIALVVLFMVARGIYDAFKRRRQSQNPNHRRW</sequence>
<protein>
    <recommendedName>
        <fullName evidence="6">Preprotein translocase subunit Tim44</fullName>
    </recommendedName>
</protein>
<keyword evidence="2" id="KW-0472">Membrane</keyword>
<feature type="compositionally biased region" description="Polar residues" evidence="1">
    <location>
        <begin position="31"/>
        <end position="50"/>
    </location>
</feature>
<comment type="caution">
    <text evidence="4">The sequence shown here is derived from an EMBL/GenBank/DDBJ whole genome shotgun (WGS) entry which is preliminary data.</text>
</comment>
<evidence type="ECO:0000256" key="1">
    <source>
        <dbReference type="SAM" id="MobiDB-lite"/>
    </source>
</evidence>